<reference evidence="1 2" key="1">
    <citation type="submission" date="2021-07" db="EMBL/GenBank/DDBJ databases">
        <title>The Aristolochia fimbriata genome: insights into angiosperm evolution, floral development and chemical biosynthesis.</title>
        <authorList>
            <person name="Jiao Y."/>
        </authorList>
    </citation>
    <scope>NUCLEOTIDE SEQUENCE [LARGE SCALE GENOMIC DNA]</scope>
    <source>
        <strain evidence="1">IBCAS-2021</strain>
        <tissue evidence="1">Leaf</tissue>
    </source>
</reference>
<sequence>MHPRMLVDTLNLCHCCDLYHAVTLGGTEKEVGDHHPKIGQGALIGVATNILGNIIIGEGAMVVAGSLVLKDMPPHSMAVGIPAKVVGYVKEQDPSVTMKRDAAKDFCKFLALKYVEERSDGAENGNFTSTSDIFAFL</sequence>
<accession>A0AAV7FFD5</accession>
<evidence type="ECO:0000313" key="2">
    <source>
        <dbReference type="Proteomes" id="UP000825729"/>
    </source>
</evidence>
<dbReference type="Gene3D" id="2.160.10.10">
    <property type="entry name" value="Hexapeptide repeat proteins"/>
    <property type="match status" value="1"/>
</dbReference>
<dbReference type="SUPFAM" id="SSF51161">
    <property type="entry name" value="Trimeric LpxA-like enzymes"/>
    <property type="match status" value="1"/>
</dbReference>
<dbReference type="InterPro" id="IPR011004">
    <property type="entry name" value="Trimer_LpxA-like_sf"/>
</dbReference>
<evidence type="ECO:0000313" key="1">
    <source>
        <dbReference type="EMBL" id="KAG9458757.1"/>
    </source>
</evidence>
<evidence type="ECO:0008006" key="3">
    <source>
        <dbReference type="Google" id="ProtNLM"/>
    </source>
</evidence>
<comment type="caution">
    <text evidence="1">The sequence shown here is derived from an EMBL/GenBank/DDBJ whole genome shotgun (WGS) entry which is preliminary data.</text>
</comment>
<proteinExistence type="predicted"/>
<gene>
    <name evidence="1" type="ORF">H6P81_003265</name>
</gene>
<dbReference type="EMBL" id="JAINDJ010000002">
    <property type="protein sequence ID" value="KAG9458757.1"/>
    <property type="molecule type" value="Genomic_DNA"/>
</dbReference>
<dbReference type="PANTHER" id="PTHR42811">
    <property type="entry name" value="SERINE ACETYLTRANSFERASE"/>
    <property type="match status" value="1"/>
</dbReference>
<dbReference type="Proteomes" id="UP000825729">
    <property type="component" value="Unassembled WGS sequence"/>
</dbReference>
<dbReference type="AlphaFoldDB" id="A0AAV7FFD5"/>
<organism evidence="1 2">
    <name type="scientific">Aristolochia fimbriata</name>
    <name type="common">White veined hardy Dutchman's pipe vine</name>
    <dbReference type="NCBI Taxonomy" id="158543"/>
    <lineage>
        <taxon>Eukaryota</taxon>
        <taxon>Viridiplantae</taxon>
        <taxon>Streptophyta</taxon>
        <taxon>Embryophyta</taxon>
        <taxon>Tracheophyta</taxon>
        <taxon>Spermatophyta</taxon>
        <taxon>Magnoliopsida</taxon>
        <taxon>Magnoliidae</taxon>
        <taxon>Piperales</taxon>
        <taxon>Aristolochiaceae</taxon>
        <taxon>Aristolochia</taxon>
    </lineage>
</organism>
<protein>
    <recommendedName>
        <fullName evidence="3">Serine acetyltransferase</fullName>
    </recommendedName>
</protein>
<keyword evidence="2" id="KW-1185">Reference proteome</keyword>
<name>A0AAV7FFD5_ARIFI</name>